<evidence type="ECO:0000256" key="18">
    <source>
        <dbReference type="SAM" id="SignalP"/>
    </source>
</evidence>
<feature type="active site" description="Phosphoserine intermediate" evidence="13">
    <location>
        <position position="143"/>
    </location>
</feature>
<evidence type="ECO:0000256" key="1">
    <source>
        <dbReference type="ARBA" id="ARBA00004609"/>
    </source>
</evidence>
<dbReference type="PRINTS" id="PR00113">
    <property type="entry name" value="ALKPHPHTASE"/>
</dbReference>
<evidence type="ECO:0000313" key="19">
    <source>
        <dbReference type="EMBL" id="JAV07747.1"/>
    </source>
</evidence>
<comment type="cofactor">
    <cofactor evidence="14">
        <name>Zn(2+)</name>
        <dbReference type="ChEBI" id="CHEBI:29105"/>
    </cofactor>
    <text evidence="14">Binds 2 Zn(2+) ions.</text>
</comment>
<keyword evidence="9 14" id="KW-0460">Magnesium</keyword>
<sequence>MKNSLIVLCVLGTLAFSPARVRSFQDKFMREFDEEDDSRIHPDLPVSNPFTTKQIQPDELETEYWMKNARETVADKVKIHSQPNTNVAKNIIFFIGDGMSFQTVAAARMHGENGNENNKLSFEKFPYFGMAKTYCVNRQVSDSACTATAYLSGVKANYGTIGLDAGISRYDCTGQNDEAHQTKGIGEWSLDSCKGVGLVTTTRITHATPAGLFAHIADRYWEHDGEVVDDECDPQVTHDIAEQLVRSKVGSKLKVILGGGRKYFLDQSVQDEEQNNGLRQDGQNLIDEWKTERSKEGNANYVWKKSELLGLDVNSTDYLLGLFEGEHMKYHLDAVADPEEPTLSEMVETAIKMLQKEEKGYFLFVEGGKIDVAHHESWTRRALDETLEFSNAIQLARDMTSDQDTLIVVSADHGHTMTYAGYPARGADILGIAQNSNIDRMPMSILSYANGQGYYNTYNELGDVRVNIGGYNFSDPEFKYFATVPLNTESHGGDDVGVYASGPWAHLFVGQYEQNVLPYAMAYAAQIGAYGEDMVCGATSITFGISLLTLLLIHIFRHYI</sequence>
<keyword evidence="7 16" id="KW-0378">Hydrolase</keyword>
<evidence type="ECO:0000256" key="8">
    <source>
        <dbReference type="ARBA" id="ARBA00022833"/>
    </source>
</evidence>
<feature type="binding site" evidence="14">
    <location>
        <position position="97"/>
    </location>
    <ligand>
        <name>Mg(2+)</name>
        <dbReference type="ChEBI" id="CHEBI:18420"/>
    </ligand>
</feature>
<comment type="similarity">
    <text evidence="2 15">Belongs to the alkaline phosphatase family.</text>
</comment>
<feature type="binding site" evidence="14">
    <location>
        <position position="491"/>
    </location>
    <ligand>
        <name>Zn(2+)</name>
        <dbReference type="ChEBI" id="CHEBI:29105"/>
        <label>2</label>
    </ligand>
</feature>
<feature type="binding site" evidence="14">
    <location>
        <position position="375"/>
    </location>
    <ligand>
        <name>Zn(2+)</name>
        <dbReference type="ChEBI" id="CHEBI:29105"/>
        <label>2</label>
    </ligand>
</feature>
<evidence type="ECO:0000256" key="5">
    <source>
        <dbReference type="ARBA" id="ARBA00022622"/>
    </source>
</evidence>
<evidence type="ECO:0000256" key="2">
    <source>
        <dbReference type="ARBA" id="ARBA00005984"/>
    </source>
</evidence>
<dbReference type="InterPro" id="IPR018299">
    <property type="entry name" value="Alkaline_phosphatase_AS"/>
</dbReference>
<evidence type="ECO:0000256" key="15">
    <source>
        <dbReference type="RuleBase" id="RU003946"/>
    </source>
</evidence>
<dbReference type="PANTHER" id="PTHR11596">
    <property type="entry name" value="ALKALINE PHOSPHATASE"/>
    <property type="match status" value="1"/>
</dbReference>
<feature type="signal peptide" evidence="18">
    <location>
        <begin position="1"/>
        <end position="23"/>
    </location>
</feature>
<dbReference type="GO" id="GO:0098552">
    <property type="term" value="C:side of membrane"/>
    <property type="evidence" value="ECO:0007669"/>
    <property type="project" value="UniProtKB-KW"/>
</dbReference>
<dbReference type="EMBL" id="GFDF01006337">
    <property type="protein sequence ID" value="JAV07747.1"/>
    <property type="molecule type" value="Transcribed_RNA"/>
</dbReference>
<name>A0A1L8DMY4_9DIPT</name>
<keyword evidence="5" id="KW-0336">GPI-anchor</keyword>
<evidence type="ECO:0000256" key="7">
    <source>
        <dbReference type="ARBA" id="ARBA00022801"/>
    </source>
</evidence>
<dbReference type="InterPro" id="IPR017850">
    <property type="entry name" value="Alkaline_phosphatase_core_sf"/>
</dbReference>
<keyword evidence="18" id="KW-0732">Signal</keyword>
<evidence type="ECO:0000256" key="6">
    <source>
        <dbReference type="ARBA" id="ARBA00022723"/>
    </source>
</evidence>
<evidence type="ECO:0000256" key="4">
    <source>
        <dbReference type="ARBA" id="ARBA00022475"/>
    </source>
</evidence>
<dbReference type="GO" id="GO:0005886">
    <property type="term" value="C:plasma membrane"/>
    <property type="evidence" value="ECO:0007669"/>
    <property type="project" value="UniProtKB-SubCell"/>
</dbReference>
<protein>
    <recommendedName>
        <fullName evidence="3 16">Alkaline phosphatase</fullName>
        <ecNumber evidence="3 16">3.1.3.1</ecNumber>
    </recommendedName>
</protein>
<evidence type="ECO:0000256" key="16">
    <source>
        <dbReference type="RuleBase" id="RU003947"/>
    </source>
</evidence>
<evidence type="ECO:0000256" key="13">
    <source>
        <dbReference type="PIRSR" id="PIRSR601952-1"/>
    </source>
</evidence>
<keyword evidence="8 14" id="KW-0862">Zinc</keyword>
<feature type="binding site" evidence="14">
    <location>
        <position position="206"/>
    </location>
    <ligand>
        <name>Mg(2+)</name>
        <dbReference type="ChEBI" id="CHEBI:18420"/>
    </ligand>
</feature>
<dbReference type="Pfam" id="PF00245">
    <property type="entry name" value="Alk_phosphatase"/>
    <property type="match status" value="1"/>
</dbReference>
<reference evidence="19" key="1">
    <citation type="submission" date="2016-12" db="EMBL/GenBank/DDBJ databases">
        <title>An insight into the sialome and mialome of the sand fly, Nyssomyia neivai.</title>
        <authorList>
            <person name="Sebastian V."/>
            <person name="Goulart T.M."/>
            <person name="Oliveira W."/>
            <person name="Calvo E."/>
            <person name="Oliveira L.F."/>
            <person name="Pinto M.C."/>
            <person name="Rosselino A.M."/>
            <person name="Ribeiro J.M."/>
        </authorList>
    </citation>
    <scope>NUCLEOTIDE SEQUENCE</scope>
</reference>
<dbReference type="SUPFAM" id="SSF53649">
    <property type="entry name" value="Alkaline phosphatase-like"/>
    <property type="match status" value="1"/>
</dbReference>
<evidence type="ECO:0000256" key="3">
    <source>
        <dbReference type="ARBA" id="ARBA00012647"/>
    </source>
</evidence>
<evidence type="ECO:0000256" key="10">
    <source>
        <dbReference type="ARBA" id="ARBA00023136"/>
    </source>
</evidence>
<keyword evidence="12" id="KW-0449">Lipoprotein</keyword>
<keyword evidence="10 17" id="KW-0472">Membrane</keyword>
<feature type="binding site" evidence="14">
    <location>
        <position position="371"/>
    </location>
    <ligand>
        <name>Zn(2+)</name>
        <dbReference type="ChEBI" id="CHEBI:29105"/>
        <label>2</label>
    </ligand>
</feature>
<feature type="binding site" evidence="14">
    <location>
        <position position="208"/>
    </location>
    <ligand>
        <name>Mg(2+)</name>
        <dbReference type="ChEBI" id="CHEBI:18420"/>
    </ligand>
</feature>
<dbReference type="PROSITE" id="PS00123">
    <property type="entry name" value="ALKALINE_PHOSPHATASE"/>
    <property type="match status" value="1"/>
</dbReference>
<feature type="binding site" evidence="14">
    <location>
        <position position="413"/>
    </location>
    <ligand>
        <name>Zn(2+)</name>
        <dbReference type="ChEBI" id="CHEBI:29105"/>
        <label>2</label>
    </ligand>
</feature>
<dbReference type="EC" id="3.1.3.1" evidence="3 16"/>
<evidence type="ECO:0000256" key="14">
    <source>
        <dbReference type="PIRSR" id="PIRSR601952-2"/>
    </source>
</evidence>
<dbReference type="GO" id="GO:0004035">
    <property type="term" value="F:alkaline phosphatase activity"/>
    <property type="evidence" value="ECO:0007669"/>
    <property type="project" value="UniProtKB-EC"/>
</dbReference>
<dbReference type="AlphaFoldDB" id="A0A1L8DMY4"/>
<comment type="subcellular location">
    <subcellularLocation>
        <location evidence="1">Cell membrane</location>
        <topology evidence="1">Lipid-anchor</topology>
        <topology evidence="1">GPI-anchor</topology>
    </subcellularLocation>
</comment>
<dbReference type="SMART" id="SM00098">
    <property type="entry name" value="alkPPc"/>
    <property type="match status" value="1"/>
</dbReference>
<keyword evidence="17" id="KW-1133">Transmembrane helix</keyword>
<organism evidence="19">
    <name type="scientific">Nyssomyia neivai</name>
    <dbReference type="NCBI Taxonomy" id="330878"/>
    <lineage>
        <taxon>Eukaryota</taxon>
        <taxon>Metazoa</taxon>
        <taxon>Ecdysozoa</taxon>
        <taxon>Arthropoda</taxon>
        <taxon>Hexapoda</taxon>
        <taxon>Insecta</taxon>
        <taxon>Pterygota</taxon>
        <taxon>Neoptera</taxon>
        <taxon>Endopterygota</taxon>
        <taxon>Diptera</taxon>
        <taxon>Nematocera</taxon>
        <taxon>Psychodoidea</taxon>
        <taxon>Psychodidae</taxon>
        <taxon>Nyssomyia</taxon>
    </lineage>
</organism>
<accession>A0A1L8DMY4</accession>
<evidence type="ECO:0000256" key="12">
    <source>
        <dbReference type="ARBA" id="ARBA00023288"/>
    </source>
</evidence>
<keyword evidence="11" id="KW-0325">Glycoprotein</keyword>
<dbReference type="PANTHER" id="PTHR11596:SF85">
    <property type="entry name" value="ALKALINE PHOSPHATASE-RELATED"/>
    <property type="match status" value="1"/>
</dbReference>
<feature type="binding site" evidence="14">
    <location>
        <position position="97"/>
    </location>
    <ligand>
        <name>Zn(2+)</name>
        <dbReference type="ChEBI" id="CHEBI:29105"/>
        <label>2</label>
    </ligand>
</feature>
<dbReference type="CDD" id="cd16012">
    <property type="entry name" value="ALP"/>
    <property type="match status" value="1"/>
</dbReference>
<dbReference type="GO" id="GO:0046872">
    <property type="term" value="F:metal ion binding"/>
    <property type="evidence" value="ECO:0007669"/>
    <property type="project" value="UniProtKB-KW"/>
</dbReference>
<evidence type="ECO:0000256" key="11">
    <source>
        <dbReference type="ARBA" id="ARBA00023180"/>
    </source>
</evidence>
<dbReference type="InterPro" id="IPR001952">
    <property type="entry name" value="Alkaline_phosphatase"/>
</dbReference>
<evidence type="ECO:0000256" key="9">
    <source>
        <dbReference type="ARBA" id="ARBA00022842"/>
    </source>
</evidence>
<feature type="chain" id="PRO_5012544050" description="Alkaline phosphatase" evidence="18">
    <location>
        <begin position="24"/>
        <end position="560"/>
    </location>
</feature>
<feature type="binding site" evidence="14">
    <location>
        <position position="412"/>
    </location>
    <ligand>
        <name>Zn(2+)</name>
        <dbReference type="ChEBI" id="CHEBI:29105"/>
        <label>2</label>
    </ligand>
</feature>
<dbReference type="FunFam" id="3.40.720.10:FF:000008">
    <property type="entry name" value="Alkaline phosphatase"/>
    <property type="match status" value="1"/>
</dbReference>
<comment type="cofactor">
    <cofactor evidence="14">
        <name>Mg(2+)</name>
        <dbReference type="ChEBI" id="CHEBI:18420"/>
    </cofactor>
    <text evidence="14">Binds 1 Mg(2+) ion.</text>
</comment>
<proteinExistence type="inferred from homology"/>
<keyword evidence="17" id="KW-0812">Transmembrane</keyword>
<feature type="binding site" evidence="14">
    <location>
        <position position="366"/>
    </location>
    <ligand>
        <name>Mg(2+)</name>
        <dbReference type="ChEBI" id="CHEBI:18420"/>
    </ligand>
</feature>
<feature type="transmembrane region" description="Helical" evidence="17">
    <location>
        <begin position="537"/>
        <end position="556"/>
    </location>
</feature>
<keyword evidence="4" id="KW-1003">Cell membrane</keyword>
<keyword evidence="6 14" id="KW-0479">Metal-binding</keyword>
<dbReference type="Gene3D" id="3.40.720.10">
    <property type="entry name" value="Alkaline Phosphatase, subunit A"/>
    <property type="match status" value="1"/>
</dbReference>
<evidence type="ECO:0000256" key="17">
    <source>
        <dbReference type="SAM" id="Phobius"/>
    </source>
</evidence>
<comment type="catalytic activity">
    <reaction evidence="16">
        <text>a phosphate monoester + H2O = an alcohol + phosphate</text>
        <dbReference type="Rhea" id="RHEA:15017"/>
        <dbReference type="ChEBI" id="CHEBI:15377"/>
        <dbReference type="ChEBI" id="CHEBI:30879"/>
        <dbReference type="ChEBI" id="CHEBI:43474"/>
        <dbReference type="ChEBI" id="CHEBI:67140"/>
        <dbReference type="EC" id="3.1.3.1"/>
    </reaction>
</comment>